<protein>
    <submittedName>
        <fullName evidence="2">Uncharacterized protein</fullName>
    </submittedName>
</protein>
<evidence type="ECO:0000256" key="1">
    <source>
        <dbReference type="SAM" id="MobiDB-lite"/>
    </source>
</evidence>
<name>A0AAV7TY83_PLEWA</name>
<organism evidence="2 3">
    <name type="scientific">Pleurodeles waltl</name>
    <name type="common">Iberian ribbed newt</name>
    <dbReference type="NCBI Taxonomy" id="8319"/>
    <lineage>
        <taxon>Eukaryota</taxon>
        <taxon>Metazoa</taxon>
        <taxon>Chordata</taxon>
        <taxon>Craniata</taxon>
        <taxon>Vertebrata</taxon>
        <taxon>Euteleostomi</taxon>
        <taxon>Amphibia</taxon>
        <taxon>Batrachia</taxon>
        <taxon>Caudata</taxon>
        <taxon>Salamandroidea</taxon>
        <taxon>Salamandridae</taxon>
        <taxon>Pleurodelinae</taxon>
        <taxon>Pleurodeles</taxon>
    </lineage>
</organism>
<dbReference type="Proteomes" id="UP001066276">
    <property type="component" value="Chromosome 3_2"/>
</dbReference>
<evidence type="ECO:0000313" key="3">
    <source>
        <dbReference type="Proteomes" id="UP001066276"/>
    </source>
</evidence>
<dbReference type="EMBL" id="JANPWB010000006">
    <property type="protein sequence ID" value="KAJ1181381.1"/>
    <property type="molecule type" value="Genomic_DNA"/>
</dbReference>
<sequence length="124" mass="13114">MDQKGRQPPRCGGPQPAPSTKMRATEGILVLLPSHWAGLEEQGAQDAAQALIGGGGSIAEGASWLPNIPQEPFGRCWRPGKGPNFHMVAAMPPPMARSPDRLLRELVHNDSPVHGSGRMGPADP</sequence>
<proteinExistence type="predicted"/>
<feature type="compositionally biased region" description="Low complexity" evidence="1">
    <location>
        <begin position="1"/>
        <end position="14"/>
    </location>
</feature>
<keyword evidence="3" id="KW-1185">Reference proteome</keyword>
<comment type="caution">
    <text evidence="2">The sequence shown here is derived from an EMBL/GenBank/DDBJ whole genome shotgun (WGS) entry which is preliminary data.</text>
</comment>
<accession>A0AAV7TY83</accession>
<evidence type="ECO:0000313" key="2">
    <source>
        <dbReference type="EMBL" id="KAJ1181381.1"/>
    </source>
</evidence>
<feature type="region of interest" description="Disordered" evidence="1">
    <location>
        <begin position="1"/>
        <end position="22"/>
    </location>
</feature>
<dbReference type="AlphaFoldDB" id="A0AAV7TY83"/>
<gene>
    <name evidence="2" type="ORF">NDU88_006588</name>
</gene>
<reference evidence="2" key="1">
    <citation type="journal article" date="2022" name="bioRxiv">
        <title>Sequencing and chromosome-scale assembly of the giantPleurodeles waltlgenome.</title>
        <authorList>
            <person name="Brown T."/>
            <person name="Elewa A."/>
            <person name="Iarovenko S."/>
            <person name="Subramanian E."/>
            <person name="Araus A.J."/>
            <person name="Petzold A."/>
            <person name="Susuki M."/>
            <person name="Suzuki K.-i.T."/>
            <person name="Hayashi T."/>
            <person name="Toyoda A."/>
            <person name="Oliveira C."/>
            <person name="Osipova E."/>
            <person name="Leigh N.D."/>
            <person name="Simon A."/>
            <person name="Yun M.H."/>
        </authorList>
    </citation>
    <scope>NUCLEOTIDE SEQUENCE</scope>
    <source>
        <strain evidence="2">20211129_DDA</strain>
        <tissue evidence="2">Liver</tissue>
    </source>
</reference>